<feature type="domain" description="tRNA/rRNA methyltransferase SpoU type" evidence="3">
    <location>
        <begin position="7"/>
        <end position="138"/>
    </location>
</feature>
<dbReference type="InterPro" id="IPR051259">
    <property type="entry name" value="rRNA_Methyltransferase"/>
</dbReference>
<name>X0XK74_9ZZZZ</name>
<organism evidence="4">
    <name type="scientific">marine sediment metagenome</name>
    <dbReference type="NCBI Taxonomy" id="412755"/>
    <lineage>
        <taxon>unclassified sequences</taxon>
        <taxon>metagenomes</taxon>
        <taxon>ecological metagenomes</taxon>
    </lineage>
</organism>
<accession>X0XK74</accession>
<dbReference type="Pfam" id="PF00588">
    <property type="entry name" value="SpoU_methylase"/>
    <property type="match status" value="1"/>
</dbReference>
<evidence type="ECO:0000256" key="1">
    <source>
        <dbReference type="ARBA" id="ARBA00022603"/>
    </source>
</evidence>
<dbReference type="AlphaFoldDB" id="X0XK74"/>
<comment type="caution">
    <text evidence="4">The sequence shown here is derived from an EMBL/GenBank/DDBJ whole genome shotgun (WGS) entry which is preliminary data.</text>
</comment>
<keyword evidence="2" id="KW-0808">Transferase</keyword>
<reference evidence="4" key="1">
    <citation type="journal article" date="2014" name="Front. Microbiol.">
        <title>High frequency of phylogenetically diverse reductive dehalogenase-homologous genes in deep subseafloor sedimentary metagenomes.</title>
        <authorList>
            <person name="Kawai M."/>
            <person name="Futagami T."/>
            <person name="Toyoda A."/>
            <person name="Takaki Y."/>
            <person name="Nishi S."/>
            <person name="Hori S."/>
            <person name="Arai W."/>
            <person name="Tsubouchi T."/>
            <person name="Morono Y."/>
            <person name="Uchiyama I."/>
            <person name="Ito T."/>
            <person name="Fujiyama A."/>
            <person name="Inagaki F."/>
            <person name="Takami H."/>
        </authorList>
    </citation>
    <scope>NUCLEOTIDE SEQUENCE</scope>
    <source>
        <strain evidence="4">Expedition CK06-06</strain>
    </source>
</reference>
<dbReference type="SUPFAM" id="SSF75217">
    <property type="entry name" value="alpha/beta knot"/>
    <property type="match status" value="1"/>
</dbReference>
<keyword evidence="1" id="KW-0489">Methyltransferase</keyword>
<protein>
    <recommendedName>
        <fullName evidence="3">tRNA/rRNA methyltransferase SpoU type domain-containing protein</fullName>
    </recommendedName>
</protein>
<dbReference type="CDD" id="cd18098">
    <property type="entry name" value="SpoU-like"/>
    <property type="match status" value="1"/>
</dbReference>
<dbReference type="Gene3D" id="3.40.1280.10">
    <property type="match status" value="1"/>
</dbReference>
<dbReference type="PANTHER" id="PTHR43191:SF7">
    <property type="entry name" value="OBP33PEP LIKE PROTEIN"/>
    <property type="match status" value="1"/>
</dbReference>
<dbReference type="InterPro" id="IPR029026">
    <property type="entry name" value="tRNA_m1G_MTases_N"/>
</dbReference>
<dbReference type="InterPro" id="IPR029028">
    <property type="entry name" value="Alpha/beta_knot_MTases"/>
</dbReference>
<dbReference type="InterPro" id="IPR001537">
    <property type="entry name" value="SpoU_MeTrfase"/>
</dbReference>
<sequence length="153" mass="17529">MRGFFAVGIYHPKKEVNIGTLWRSAAILGCSFIFTIGKRYKHQSSDKMKTIRHKPLFHFKDFDDFKIHLPYDCKIVAIEIADEAIDLKNYVHPRSACYLLGAEDYGIPNKILKKCHDVIKLQGQYCFNVSTAGSIVIYHRVALSANTTPRHSR</sequence>
<gene>
    <name evidence="4" type="ORF">S01H1_79865</name>
</gene>
<dbReference type="GO" id="GO:0008173">
    <property type="term" value="F:RNA methyltransferase activity"/>
    <property type="evidence" value="ECO:0007669"/>
    <property type="project" value="InterPro"/>
</dbReference>
<dbReference type="PANTHER" id="PTHR43191">
    <property type="entry name" value="RRNA METHYLTRANSFERASE 3"/>
    <property type="match status" value="1"/>
</dbReference>
<evidence type="ECO:0000313" key="4">
    <source>
        <dbReference type="EMBL" id="GAG43569.1"/>
    </source>
</evidence>
<dbReference type="GO" id="GO:0003723">
    <property type="term" value="F:RNA binding"/>
    <property type="evidence" value="ECO:0007669"/>
    <property type="project" value="InterPro"/>
</dbReference>
<dbReference type="GO" id="GO:0006396">
    <property type="term" value="P:RNA processing"/>
    <property type="evidence" value="ECO:0007669"/>
    <property type="project" value="InterPro"/>
</dbReference>
<proteinExistence type="predicted"/>
<evidence type="ECO:0000256" key="2">
    <source>
        <dbReference type="ARBA" id="ARBA00022679"/>
    </source>
</evidence>
<dbReference type="GO" id="GO:0032259">
    <property type="term" value="P:methylation"/>
    <property type="evidence" value="ECO:0007669"/>
    <property type="project" value="UniProtKB-KW"/>
</dbReference>
<evidence type="ECO:0000259" key="3">
    <source>
        <dbReference type="Pfam" id="PF00588"/>
    </source>
</evidence>
<dbReference type="EMBL" id="BARS01053880">
    <property type="protein sequence ID" value="GAG43569.1"/>
    <property type="molecule type" value="Genomic_DNA"/>
</dbReference>